<reference evidence="11 12" key="1">
    <citation type="journal article" date="2013" name="ISME J.">
        <title>Comparative genomics of pathogenic lineages of Vibrio nigripulchritudo identifies virulence-associated traits.</title>
        <authorList>
            <person name="Goudenege D."/>
            <person name="Labreuche Y."/>
            <person name="Krin E."/>
            <person name="Ansquer D."/>
            <person name="Mangenot S."/>
            <person name="Calteau A."/>
            <person name="Medigue C."/>
            <person name="Mazel D."/>
            <person name="Polz M.F."/>
            <person name="Le Roux F."/>
        </authorList>
    </citation>
    <scope>NUCLEOTIDE SEQUENCE [LARGE SCALE GENOMIC DNA]</scope>
    <source>
        <strain evidence="11 12">SOn1</strain>
    </source>
</reference>
<feature type="transmembrane region" description="Helical" evidence="8">
    <location>
        <begin position="328"/>
        <end position="347"/>
    </location>
</feature>
<dbReference type="SMART" id="SM00052">
    <property type="entry name" value="EAL"/>
    <property type="match status" value="1"/>
</dbReference>
<feature type="transmembrane region" description="Helical" evidence="8">
    <location>
        <begin position="214"/>
        <end position="236"/>
    </location>
</feature>
<evidence type="ECO:0000256" key="3">
    <source>
        <dbReference type="ARBA" id="ARBA00022475"/>
    </source>
</evidence>
<feature type="transmembrane region" description="Helical" evidence="8">
    <location>
        <begin position="80"/>
        <end position="98"/>
    </location>
</feature>
<evidence type="ECO:0000256" key="7">
    <source>
        <dbReference type="ARBA" id="ARBA00023136"/>
    </source>
</evidence>
<dbReference type="PROSITE" id="PS50883">
    <property type="entry name" value="EAL"/>
    <property type="match status" value="1"/>
</dbReference>
<feature type="transmembrane region" description="Helical" evidence="8">
    <location>
        <begin position="126"/>
        <end position="149"/>
    </location>
</feature>
<feature type="domain" description="EAL" evidence="9">
    <location>
        <begin position="440"/>
        <end position="692"/>
    </location>
</feature>
<protein>
    <submittedName>
        <fullName evidence="11">Phosphotransferase system, EIIC fused with Diguanylate phosphodiesterase</fullName>
    </submittedName>
</protein>
<feature type="transmembrane region" description="Helical" evidence="8">
    <location>
        <begin position="272"/>
        <end position="291"/>
    </location>
</feature>
<keyword evidence="3" id="KW-1003">Cell membrane</keyword>
<dbReference type="AlphaFoldDB" id="A0AAV2VP39"/>
<evidence type="ECO:0000256" key="2">
    <source>
        <dbReference type="ARBA" id="ARBA00022448"/>
    </source>
</evidence>
<dbReference type="InterPro" id="IPR051088">
    <property type="entry name" value="PTS_Sugar-EIIC/EIIB"/>
</dbReference>
<dbReference type="GO" id="GO:0009401">
    <property type="term" value="P:phosphoenolpyruvate-dependent sugar phosphotransferase system"/>
    <property type="evidence" value="ECO:0007669"/>
    <property type="project" value="InterPro"/>
</dbReference>
<dbReference type="Proteomes" id="UP000018211">
    <property type="component" value="Unassembled WGS sequence"/>
</dbReference>
<proteinExistence type="predicted"/>
<feature type="transmembrane region" description="Helical" evidence="8">
    <location>
        <begin position="170"/>
        <end position="194"/>
    </location>
</feature>
<evidence type="ECO:0000313" key="12">
    <source>
        <dbReference type="Proteomes" id="UP000018211"/>
    </source>
</evidence>
<keyword evidence="7 8" id="KW-0472">Membrane</keyword>
<dbReference type="GO" id="GO:0005886">
    <property type="term" value="C:plasma membrane"/>
    <property type="evidence" value="ECO:0007669"/>
    <property type="project" value="UniProtKB-SubCell"/>
</dbReference>
<keyword evidence="6 8" id="KW-1133">Transmembrane helix</keyword>
<accession>A0AAV2VP39</accession>
<dbReference type="Pfam" id="PF00563">
    <property type="entry name" value="EAL"/>
    <property type="match status" value="1"/>
</dbReference>
<evidence type="ECO:0000259" key="10">
    <source>
        <dbReference type="PROSITE" id="PS51105"/>
    </source>
</evidence>
<comment type="subcellular location">
    <subcellularLocation>
        <location evidence="1">Cell membrane</location>
        <topology evidence="1">Multi-pass membrane protein</topology>
    </subcellularLocation>
</comment>
<dbReference type="Pfam" id="PF02378">
    <property type="entry name" value="PTS_EIIC"/>
    <property type="match status" value="1"/>
</dbReference>
<dbReference type="CDD" id="cd01948">
    <property type="entry name" value="EAL"/>
    <property type="match status" value="1"/>
</dbReference>
<dbReference type="PANTHER" id="PTHR33989:SF4">
    <property type="entry name" value="PTS SYSTEM N,N'-DIACETYLCHITOBIOSE-SPECIFIC EIIC COMPONENT"/>
    <property type="match status" value="1"/>
</dbReference>
<dbReference type="InterPro" id="IPR004501">
    <property type="entry name" value="PTS_EIIC_3"/>
</dbReference>
<keyword evidence="5 8" id="KW-0812">Transmembrane</keyword>
<feature type="transmembrane region" description="Helical" evidence="8">
    <location>
        <begin position="105"/>
        <end position="120"/>
    </location>
</feature>
<comment type="caution">
    <text evidence="11">The sequence shown here is derived from an EMBL/GenBank/DDBJ whole genome shotgun (WGS) entry which is preliminary data.</text>
</comment>
<evidence type="ECO:0000256" key="6">
    <source>
        <dbReference type="ARBA" id="ARBA00022989"/>
    </source>
</evidence>
<dbReference type="SUPFAM" id="SSF141868">
    <property type="entry name" value="EAL domain-like"/>
    <property type="match status" value="1"/>
</dbReference>
<name>A0AAV2VP39_9VIBR</name>
<dbReference type="PANTHER" id="PTHR33989">
    <property type="match status" value="1"/>
</dbReference>
<dbReference type="InterPro" id="IPR001633">
    <property type="entry name" value="EAL_dom"/>
</dbReference>
<feature type="transmembrane region" description="Helical" evidence="8">
    <location>
        <begin position="377"/>
        <end position="399"/>
    </location>
</feature>
<keyword evidence="4" id="KW-0762">Sugar transport</keyword>
<evidence type="ECO:0000256" key="5">
    <source>
        <dbReference type="ARBA" id="ARBA00022692"/>
    </source>
</evidence>
<dbReference type="GO" id="GO:0008982">
    <property type="term" value="F:protein-N(PI)-phosphohistidine-sugar phosphotransferase activity"/>
    <property type="evidence" value="ECO:0007669"/>
    <property type="project" value="InterPro"/>
</dbReference>
<organism evidence="11 12">
    <name type="scientific">Vibrio nigripulchritudo SOn1</name>
    <dbReference type="NCBI Taxonomy" id="1238450"/>
    <lineage>
        <taxon>Bacteria</taxon>
        <taxon>Pseudomonadati</taxon>
        <taxon>Pseudomonadota</taxon>
        <taxon>Gammaproteobacteria</taxon>
        <taxon>Vibrionales</taxon>
        <taxon>Vibrionaceae</taxon>
        <taxon>Vibrio</taxon>
    </lineage>
</organism>
<feature type="transmembrane region" description="Helical" evidence="8">
    <location>
        <begin position="37"/>
        <end position="60"/>
    </location>
</feature>
<dbReference type="Gene3D" id="3.20.20.450">
    <property type="entry name" value="EAL domain"/>
    <property type="match status" value="1"/>
</dbReference>
<dbReference type="PROSITE" id="PS51105">
    <property type="entry name" value="PTS_EIIC_TYPE_3"/>
    <property type="match status" value="1"/>
</dbReference>
<gene>
    <name evidence="11" type="ORF">VIBNISOn1_1710012</name>
</gene>
<dbReference type="EMBL" id="CAOF01000081">
    <property type="protein sequence ID" value="CCO46196.1"/>
    <property type="molecule type" value="Genomic_DNA"/>
</dbReference>
<sequence>MQLWNRADKLKMLVIWGENESFTKHLWSSLLALREGLLWMVPCLMLSSLILFVASIGDFLYTERPSWVEASFTLHSELTAIFPFLLTAAISYILAMQYRMPRPPIALLSIAYLVVLRQLIPEENVMLMYSVIMAIVTPLYFIPIISWLVKQKWFELTSLDSAGQIVKETLNLVLPAIVVAGITILINTGFIAFVSSMTSFDFRSLDYANDPYSFGMIFSVLNSVFWFFGIHGYYALLPMVELLNEAIDLNYSVVISGGEAFYHMNLSLMGSFVFIGGSGATFSLIVAMLVISKQQSLRVIALASIPIAAINVNELLLFGLPIIFNPRLLVPFILVPLVNVVVSLFAVESGWVASPSVSLPFNSPILVNAWIATHGDLAAIGLQLFNILLGALIYAPFVFGLERSYSKHSIYFSALDTTYTRRQEEALTLNDDPISIMQAKAKQEISLQSHLESISNKEFCLEYQPQVDAESMEIIGCEALVRAVDKHGNIEYPNRFLPWLEQAGMMKDLDLWVVKRVVSDIDYWIRKDVDLEVSINITPQTLMDDRMLQEVERLVVPFAGKIHFEITEQTLLSDRRKMTLALNRLHLLGVKIHIDDFGTGFSSLSYLNKFDIDAIKIDRSFVIALDTEKGLKVFNSLLSIAEELQLDVVVEGVEKDTQLEVVPCKSGVSVQGWYFSKSLSRNDFVNYYLENKSEKKY</sequence>
<evidence type="ECO:0000256" key="1">
    <source>
        <dbReference type="ARBA" id="ARBA00004651"/>
    </source>
</evidence>
<evidence type="ECO:0000256" key="4">
    <source>
        <dbReference type="ARBA" id="ARBA00022597"/>
    </source>
</evidence>
<dbReference type="InterPro" id="IPR035919">
    <property type="entry name" value="EAL_sf"/>
</dbReference>
<feature type="domain" description="PTS EIIC type-3" evidence="10">
    <location>
        <begin position="9"/>
        <end position="397"/>
    </location>
</feature>
<evidence type="ECO:0000259" key="9">
    <source>
        <dbReference type="PROSITE" id="PS50883"/>
    </source>
</evidence>
<evidence type="ECO:0000313" key="11">
    <source>
        <dbReference type="EMBL" id="CCO46196.1"/>
    </source>
</evidence>
<feature type="transmembrane region" description="Helical" evidence="8">
    <location>
        <begin position="297"/>
        <end position="316"/>
    </location>
</feature>
<keyword evidence="2" id="KW-0813">Transport</keyword>
<dbReference type="InterPro" id="IPR003352">
    <property type="entry name" value="PTS_EIIC"/>
</dbReference>
<evidence type="ECO:0000256" key="8">
    <source>
        <dbReference type="SAM" id="Phobius"/>
    </source>
</evidence>